<evidence type="ECO:0000256" key="2">
    <source>
        <dbReference type="SAM" id="MobiDB-lite"/>
    </source>
</evidence>
<evidence type="ECO:0000256" key="1">
    <source>
        <dbReference type="ARBA" id="ARBA00038158"/>
    </source>
</evidence>
<proteinExistence type="inferred from homology"/>
<dbReference type="InterPro" id="IPR029063">
    <property type="entry name" value="SAM-dependent_MTases_sf"/>
</dbReference>
<feature type="region of interest" description="Disordered" evidence="2">
    <location>
        <begin position="1"/>
        <end position="57"/>
    </location>
</feature>
<comment type="caution">
    <text evidence="3">The sequence shown here is derived from an EMBL/GenBank/DDBJ whole genome shotgun (WGS) entry which is preliminary data.</text>
</comment>
<dbReference type="PANTHER" id="PTHR43591">
    <property type="entry name" value="METHYLTRANSFERASE"/>
    <property type="match status" value="1"/>
</dbReference>
<dbReference type="Proteomes" id="UP001498476">
    <property type="component" value="Unassembled WGS sequence"/>
</dbReference>
<gene>
    <name evidence="3" type="ORF">QQX98_008406</name>
</gene>
<evidence type="ECO:0000313" key="4">
    <source>
        <dbReference type="Proteomes" id="UP001498476"/>
    </source>
</evidence>
<comment type="similarity">
    <text evidence="1">Belongs to the methyltransferase superfamily. LaeA methyltransferase family.</text>
</comment>
<dbReference type="PANTHER" id="PTHR43591:SF10">
    <property type="entry name" value="ABC TRANSMEMBRANE TYPE-1 DOMAIN-CONTAINING PROTEIN-RELATED"/>
    <property type="match status" value="1"/>
</dbReference>
<name>A0ABR1GV68_9HYPO</name>
<reference evidence="3 4" key="1">
    <citation type="journal article" date="2025" name="Microbiol. Resour. Announc.">
        <title>Draft genome sequences for Neonectria magnoliae and Neonectria punicea, canker pathogens of Liriodendron tulipifera and Acer saccharum in West Virginia.</title>
        <authorList>
            <person name="Petronek H.M."/>
            <person name="Kasson M.T."/>
            <person name="Metheny A.M."/>
            <person name="Stauder C.M."/>
            <person name="Lovett B."/>
            <person name="Lynch S.C."/>
            <person name="Garnas J.R."/>
            <person name="Kasson L.R."/>
            <person name="Stajich J.E."/>
        </authorList>
    </citation>
    <scope>NUCLEOTIDE SEQUENCE [LARGE SCALE GENOMIC DNA]</scope>
    <source>
        <strain evidence="3 4">NRRL 64653</strain>
    </source>
</reference>
<feature type="compositionally biased region" description="Basic and acidic residues" evidence="2">
    <location>
        <begin position="43"/>
        <end position="57"/>
    </location>
</feature>
<accession>A0ABR1GV68</accession>
<feature type="compositionally biased region" description="Basic and acidic residues" evidence="2">
    <location>
        <begin position="8"/>
        <end position="20"/>
    </location>
</feature>
<evidence type="ECO:0000313" key="3">
    <source>
        <dbReference type="EMBL" id="KAK7409397.1"/>
    </source>
</evidence>
<protein>
    <recommendedName>
        <fullName evidence="5">Methyltransferase domain-containing protein</fullName>
    </recommendedName>
</protein>
<dbReference type="Gene3D" id="3.40.50.150">
    <property type="entry name" value="Vaccinia Virus protein VP39"/>
    <property type="match status" value="1"/>
</dbReference>
<sequence>MPPPNVAHDTESSSDAERAADATNEPQPGGSLKAPSNSTSDSLARRDRRDDNRDDERMPAATWRFILDGGDGSGCADDSGAVSTSSLDSLHYEYIEENGRTYHARPKGESYWYCWPNDEPQKDSLDIFHHAFYLSLKGSLYLAPIGENVQNVLDVGTGTGIWAIDFADKNPSAHVIGTDISPIQPTWVPPNAEFRIDDCNLDWTFRKDYFGLVHARGMAGSIPDWSTFAKEAFDASKHGGYFECHEVLMRFESDDGTLKDCNSMNRWGDFWESAGIKSKRSFTVAKDGTLKKSMELAGFTDIEEHDYKARPMSLRRLDLC</sequence>
<dbReference type="EMBL" id="JAZAVJ010000152">
    <property type="protein sequence ID" value="KAK7409397.1"/>
    <property type="molecule type" value="Genomic_DNA"/>
</dbReference>
<dbReference type="CDD" id="cd02440">
    <property type="entry name" value="AdoMet_MTases"/>
    <property type="match status" value="1"/>
</dbReference>
<dbReference type="SUPFAM" id="SSF53335">
    <property type="entry name" value="S-adenosyl-L-methionine-dependent methyltransferases"/>
    <property type="match status" value="1"/>
</dbReference>
<evidence type="ECO:0008006" key="5">
    <source>
        <dbReference type="Google" id="ProtNLM"/>
    </source>
</evidence>
<organism evidence="3 4">
    <name type="scientific">Neonectria punicea</name>
    <dbReference type="NCBI Taxonomy" id="979145"/>
    <lineage>
        <taxon>Eukaryota</taxon>
        <taxon>Fungi</taxon>
        <taxon>Dikarya</taxon>
        <taxon>Ascomycota</taxon>
        <taxon>Pezizomycotina</taxon>
        <taxon>Sordariomycetes</taxon>
        <taxon>Hypocreomycetidae</taxon>
        <taxon>Hypocreales</taxon>
        <taxon>Nectriaceae</taxon>
        <taxon>Neonectria</taxon>
    </lineage>
</organism>
<dbReference type="Pfam" id="PF13489">
    <property type="entry name" value="Methyltransf_23"/>
    <property type="match status" value="1"/>
</dbReference>
<keyword evidence="4" id="KW-1185">Reference proteome</keyword>